<protein>
    <submittedName>
        <fullName evidence="1">Uncharacterized protein</fullName>
    </submittedName>
</protein>
<keyword evidence="2" id="KW-1185">Reference proteome</keyword>
<dbReference type="Proteomes" id="UP000777002">
    <property type="component" value="Unassembled WGS sequence"/>
</dbReference>
<comment type="caution">
    <text evidence="1">The sequence shown here is derived from an EMBL/GenBank/DDBJ whole genome shotgun (WGS) entry which is preliminary data.</text>
</comment>
<proteinExistence type="predicted"/>
<reference evidence="1 2" key="1">
    <citation type="journal article" date="2021" name="Sci. Rep.">
        <title>The distribution of antibiotic resistance genes in chicken gut microbiota commensals.</title>
        <authorList>
            <person name="Juricova H."/>
            <person name="Matiasovicova J."/>
            <person name="Kubasova T."/>
            <person name="Cejkova D."/>
            <person name="Rychlik I."/>
        </authorList>
    </citation>
    <scope>NUCLEOTIDE SEQUENCE [LARGE SCALE GENOMIC DNA]</scope>
    <source>
        <strain evidence="1 2">An562</strain>
    </source>
</reference>
<evidence type="ECO:0000313" key="1">
    <source>
        <dbReference type="EMBL" id="MBM6928514.1"/>
    </source>
</evidence>
<gene>
    <name evidence="1" type="ORF">H5985_04430</name>
</gene>
<name>A0ABS2GT10_9BURK</name>
<evidence type="ECO:0000313" key="2">
    <source>
        <dbReference type="Proteomes" id="UP000777002"/>
    </source>
</evidence>
<accession>A0ABS2GT10</accession>
<organism evidence="1 2">
    <name type="scientific">Parasutterella secunda</name>
    <dbReference type="NCBI Taxonomy" id="626947"/>
    <lineage>
        <taxon>Bacteria</taxon>
        <taxon>Pseudomonadati</taxon>
        <taxon>Pseudomonadota</taxon>
        <taxon>Betaproteobacteria</taxon>
        <taxon>Burkholderiales</taxon>
        <taxon>Sutterellaceae</taxon>
        <taxon>Parasutterella</taxon>
    </lineage>
</organism>
<dbReference type="RefSeq" id="WP_205050111.1">
    <property type="nucleotide sequence ID" value="NZ_JACJKX010000006.1"/>
</dbReference>
<dbReference type="EMBL" id="JACJKX010000006">
    <property type="protein sequence ID" value="MBM6928514.1"/>
    <property type="molecule type" value="Genomic_DNA"/>
</dbReference>
<sequence>MERIDLSIIRKGETWVLNTIDDTYHVYWNKDLEKKERIIIISDVELLLGYVVLGGQVRYGIKGQKKS</sequence>